<feature type="compositionally biased region" description="Gly residues" evidence="1">
    <location>
        <begin position="209"/>
        <end position="223"/>
    </location>
</feature>
<dbReference type="EMBL" id="VFOU01000001">
    <property type="protein sequence ID" value="TQL74079.1"/>
    <property type="molecule type" value="Genomic_DNA"/>
</dbReference>
<dbReference type="NCBIfam" id="TIGR04088">
    <property type="entry name" value="cognate_SipW"/>
    <property type="match status" value="1"/>
</dbReference>
<evidence type="ECO:0000313" key="2">
    <source>
        <dbReference type="EMBL" id="TQL74079.1"/>
    </source>
</evidence>
<protein>
    <submittedName>
        <fullName evidence="2">Alternate signal-mediated exported protein</fullName>
    </submittedName>
</protein>
<feature type="region of interest" description="Disordered" evidence="1">
    <location>
        <begin position="202"/>
        <end position="223"/>
    </location>
</feature>
<sequence length="223" mass="23813">MKKTTQGFLAGAAGLGLLLGGSTFALWSDSADLNDQRIASGNLEVQVSEVNWRDISPDRTDKGKHGHEINLERFRIIPGDKIQARYPIKVALEGENMVAKLKLAEAGKKQAVGELAAGLEVEYEVKDRWGRTVDTSGRDGSTIYLASKDNGNPGNLPRVDADGQGRAEFTVTVTVTFKEGTSNRDLTQAQALLKDSELELQQVRSGAHGYKGGGHGGGPGGPR</sequence>
<dbReference type="InterPro" id="IPR023833">
    <property type="entry name" value="Signal_pept_SipW-depend-type"/>
</dbReference>
<gene>
    <name evidence="2" type="ORF">FB556_0530</name>
</gene>
<dbReference type="RefSeq" id="WP_141864468.1">
    <property type="nucleotide sequence ID" value="NZ_BAABAN010000016.1"/>
</dbReference>
<dbReference type="OrthoDB" id="5126324at2"/>
<feature type="region of interest" description="Disordered" evidence="1">
    <location>
        <begin position="141"/>
        <end position="162"/>
    </location>
</feature>
<keyword evidence="3" id="KW-1185">Reference proteome</keyword>
<organism evidence="2 3">
    <name type="scientific">Enteractinococcus coprophilus</name>
    <dbReference type="NCBI Taxonomy" id="1027633"/>
    <lineage>
        <taxon>Bacteria</taxon>
        <taxon>Bacillati</taxon>
        <taxon>Actinomycetota</taxon>
        <taxon>Actinomycetes</taxon>
        <taxon>Micrococcales</taxon>
        <taxon>Micrococcaceae</taxon>
    </lineage>
</organism>
<name>A0A543ANE5_9MICC</name>
<dbReference type="AlphaFoldDB" id="A0A543ANE5"/>
<accession>A0A543ANE5</accession>
<evidence type="ECO:0000313" key="3">
    <source>
        <dbReference type="Proteomes" id="UP000319746"/>
    </source>
</evidence>
<proteinExistence type="predicted"/>
<dbReference type="NCBIfam" id="TIGR04089">
    <property type="entry name" value="exp_by_SipW_III"/>
    <property type="match status" value="1"/>
</dbReference>
<reference evidence="2 3" key="1">
    <citation type="submission" date="2019-06" db="EMBL/GenBank/DDBJ databases">
        <title>Sequencing the genomes of 1000 actinobacteria strains.</title>
        <authorList>
            <person name="Klenk H.-P."/>
        </authorList>
    </citation>
    <scope>NUCLEOTIDE SEQUENCE [LARGE SCALE GENOMIC DNA]</scope>
    <source>
        <strain evidence="2 3">DSM 24083</strain>
    </source>
</reference>
<evidence type="ECO:0000256" key="1">
    <source>
        <dbReference type="SAM" id="MobiDB-lite"/>
    </source>
</evidence>
<comment type="caution">
    <text evidence="2">The sequence shown here is derived from an EMBL/GenBank/DDBJ whole genome shotgun (WGS) entry which is preliminary data.</text>
</comment>
<dbReference type="Proteomes" id="UP000319746">
    <property type="component" value="Unassembled WGS sequence"/>
</dbReference>
<dbReference type="InterPro" id="IPR024006">
    <property type="entry name" value="Alt_signal_exp_actinobact"/>
</dbReference>